<feature type="domain" description="ABC transporter" evidence="4">
    <location>
        <begin position="21"/>
        <end position="76"/>
    </location>
</feature>
<comment type="similarity">
    <text evidence="1">Belongs to the ABC transporter superfamily. Ycf16 family.</text>
</comment>
<gene>
    <name evidence="5" type="ORF">CVU83_01475</name>
</gene>
<keyword evidence="2" id="KW-0547">Nucleotide-binding</keyword>
<dbReference type="Pfam" id="PF00005">
    <property type="entry name" value="ABC_tran"/>
    <property type="match status" value="1"/>
</dbReference>
<proteinExistence type="inferred from homology"/>
<dbReference type="Gene3D" id="3.40.50.300">
    <property type="entry name" value="P-loop containing nucleotide triphosphate hydrolases"/>
    <property type="match status" value="1"/>
</dbReference>
<sequence length="86" mass="9148">MNNELLRVENLVAGAGEKMILNGLSFSVAEGESIAIMGPNGSGKSTLANVLMGHPNYEIHEGKIIFRGKDITHAKPEERAAAGLFL</sequence>
<evidence type="ECO:0000259" key="4">
    <source>
        <dbReference type="Pfam" id="PF00005"/>
    </source>
</evidence>
<dbReference type="Proteomes" id="UP000233325">
    <property type="component" value="Unassembled WGS sequence"/>
</dbReference>
<evidence type="ECO:0000256" key="3">
    <source>
        <dbReference type="ARBA" id="ARBA00022840"/>
    </source>
</evidence>
<protein>
    <recommendedName>
        <fullName evidence="4">ABC transporter domain-containing protein</fullName>
    </recommendedName>
</protein>
<dbReference type="SUPFAM" id="SSF52540">
    <property type="entry name" value="P-loop containing nucleoside triphosphate hydrolases"/>
    <property type="match status" value="1"/>
</dbReference>
<evidence type="ECO:0000256" key="1">
    <source>
        <dbReference type="ARBA" id="ARBA00006216"/>
    </source>
</evidence>
<dbReference type="EMBL" id="PHAH01000015">
    <property type="protein sequence ID" value="PKM88557.1"/>
    <property type="molecule type" value="Genomic_DNA"/>
</dbReference>
<dbReference type="PANTHER" id="PTHR43204">
    <property type="entry name" value="ABC TRANSPORTER I FAMILY MEMBER 6, CHLOROPLASTIC"/>
    <property type="match status" value="1"/>
</dbReference>
<organism evidence="5 6">
    <name type="scientific">Candidatus Falkowbacteria bacterium HGW-Falkowbacteria-2</name>
    <dbReference type="NCBI Taxonomy" id="2013769"/>
    <lineage>
        <taxon>Bacteria</taxon>
        <taxon>Candidatus Falkowiibacteriota</taxon>
    </lineage>
</organism>
<keyword evidence="3" id="KW-0067">ATP-binding</keyword>
<feature type="non-terminal residue" evidence="5">
    <location>
        <position position="86"/>
    </location>
</feature>
<dbReference type="InterPro" id="IPR010230">
    <property type="entry name" value="FeS-cluster_ATPase_SufC"/>
</dbReference>
<accession>A0A2N2E1I3</accession>
<reference evidence="5 6" key="1">
    <citation type="journal article" date="2017" name="ISME J.">
        <title>Potential for microbial H2 and metal transformations associated with novel bacteria and archaea in deep terrestrial subsurface sediments.</title>
        <authorList>
            <person name="Hernsdorf A.W."/>
            <person name="Amano Y."/>
            <person name="Miyakawa K."/>
            <person name="Ise K."/>
            <person name="Suzuki Y."/>
            <person name="Anantharaman K."/>
            <person name="Probst A."/>
            <person name="Burstein D."/>
            <person name="Thomas B.C."/>
            <person name="Banfield J.F."/>
        </authorList>
    </citation>
    <scope>NUCLEOTIDE SEQUENCE [LARGE SCALE GENOMIC DNA]</scope>
    <source>
        <strain evidence="5">HGW-Falkowbacteria-2</strain>
    </source>
</reference>
<dbReference type="GO" id="GO:0016887">
    <property type="term" value="F:ATP hydrolysis activity"/>
    <property type="evidence" value="ECO:0007669"/>
    <property type="project" value="InterPro"/>
</dbReference>
<evidence type="ECO:0000313" key="6">
    <source>
        <dbReference type="Proteomes" id="UP000233325"/>
    </source>
</evidence>
<dbReference type="GO" id="GO:0005524">
    <property type="term" value="F:ATP binding"/>
    <property type="evidence" value="ECO:0007669"/>
    <property type="project" value="UniProtKB-KW"/>
</dbReference>
<dbReference type="InterPro" id="IPR027417">
    <property type="entry name" value="P-loop_NTPase"/>
</dbReference>
<dbReference type="InterPro" id="IPR003439">
    <property type="entry name" value="ABC_transporter-like_ATP-bd"/>
</dbReference>
<dbReference type="PANTHER" id="PTHR43204:SF1">
    <property type="entry name" value="ABC TRANSPORTER I FAMILY MEMBER 6, CHLOROPLASTIC"/>
    <property type="match status" value="1"/>
</dbReference>
<dbReference type="AlphaFoldDB" id="A0A2N2E1I3"/>
<evidence type="ECO:0000313" key="5">
    <source>
        <dbReference type="EMBL" id="PKM88557.1"/>
    </source>
</evidence>
<name>A0A2N2E1I3_9BACT</name>
<evidence type="ECO:0000256" key="2">
    <source>
        <dbReference type="ARBA" id="ARBA00022741"/>
    </source>
</evidence>
<comment type="caution">
    <text evidence="5">The sequence shown here is derived from an EMBL/GenBank/DDBJ whole genome shotgun (WGS) entry which is preliminary data.</text>
</comment>